<keyword evidence="1" id="KW-0472">Membrane</keyword>
<keyword evidence="1" id="KW-1133">Transmembrane helix</keyword>
<dbReference type="AlphaFoldDB" id="A0A0E9R832"/>
<reference evidence="2" key="2">
    <citation type="journal article" date="2015" name="Fish Shellfish Immunol.">
        <title>Early steps in the European eel (Anguilla anguilla)-Vibrio vulnificus interaction in the gills: Role of the RtxA13 toxin.</title>
        <authorList>
            <person name="Callol A."/>
            <person name="Pajuelo D."/>
            <person name="Ebbesson L."/>
            <person name="Teles M."/>
            <person name="MacKenzie S."/>
            <person name="Amaro C."/>
        </authorList>
    </citation>
    <scope>NUCLEOTIDE SEQUENCE</scope>
</reference>
<feature type="transmembrane region" description="Helical" evidence="1">
    <location>
        <begin position="7"/>
        <end position="23"/>
    </location>
</feature>
<sequence length="46" mass="5638">MKNFDKYIIHFCVILVSFIHLIISEDDKRTDPPSWWFNCDEPFFKT</sequence>
<keyword evidence="1" id="KW-0812">Transmembrane</keyword>
<dbReference type="EMBL" id="GBXM01083922">
    <property type="protein sequence ID" value="JAH24655.1"/>
    <property type="molecule type" value="Transcribed_RNA"/>
</dbReference>
<evidence type="ECO:0000313" key="2">
    <source>
        <dbReference type="EMBL" id="JAH24655.1"/>
    </source>
</evidence>
<accession>A0A0E9R832</accession>
<name>A0A0E9R832_ANGAN</name>
<evidence type="ECO:0000256" key="1">
    <source>
        <dbReference type="SAM" id="Phobius"/>
    </source>
</evidence>
<protein>
    <submittedName>
        <fullName evidence="2">Uncharacterized protein</fullName>
    </submittedName>
</protein>
<proteinExistence type="predicted"/>
<organism evidence="2">
    <name type="scientific">Anguilla anguilla</name>
    <name type="common">European freshwater eel</name>
    <name type="synonym">Muraena anguilla</name>
    <dbReference type="NCBI Taxonomy" id="7936"/>
    <lineage>
        <taxon>Eukaryota</taxon>
        <taxon>Metazoa</taxon>
        <taxon>Chordata</taxon>
        <taxon>Craniata</taxon>
        <taxon>Vertebrata</taxon>
        <taxon>Euteleostomi</taxon>
        <taxon>Actinopterygii</taxon>
        <taxon>Neopterygii</taxon>
        <taxon>Teleostei</taxon>
        <taxon>Anguilliformes</taxon>
        <taxon>Anguillidae</taxon>
        <taxon>Anguilla</taxon>
    </lineage>
</organism>
<reference evidence="2" key="1">
    <citation type="submission" date="2014-11" db="EMBL/GenBank/DDBJ databases">
        <authorList>
            <person name="Amaro Gonzalez C."/>
        </authorList>
    </citation>
    <scope>NUCLEOTIDE SEQUENCE</scope>
</reference>